<dbReference type="EMBL" id="HACG01027186">
    <property type="protein sequence ID" value="CEK74051.1"/>
    <property type="molecule type" value="Transcribed_RNA"/>
</dbReference>
<dbReference type="AlphaFoldDB" id="A0A0B7A278"/>
<dbReference type="EMBL" id="HACG01027185">
    <property type="protein sequence ID" value="CEK74050.1"/>
    <property type="molecule type" value="Transcribed_RNA"/>
</dbReference>
<evidence type="ECO:0000313" key="1">
    <source>
        <dbReference type="EMBL" id="CEK74050.1"/>
    </source>
</evidence>
<proteinExistence type="predicted"/>
<gene>
    <name evidence="1" type="primary">ORF89444</name>
    <name evidence="2" type="synonym">ORF89448</name>
</gene>
<sequence>MGMKKEAQKRIESIKNIFKNMKSVLKKITKDKNDNLLHIFIIAAWSENVNTEQTDEQKSLSLQNVAIQKNRASVMEREAN</sequence>
<evidence type="ECO:0000313" key="2">
    <source>
        <dbReference type="EMBL" id="CEK74051.1"/>
    </source>
</evidence>
<reference evidence="1" key="1">
    <citation type="submission" date="2014-12" db="EMBL/GenBank/DDBJ databases">
        <title>Insight into the proteome of Arion vulgaris.</title>
        <authorList>
            <person name="Aradska J."/>
            <person name="Bulat T."/>
            <person name="Smidak R."/>
            <person name="Sarate P."/>
            <person name="Gangsoo J."/>
            <person name="Sialana F."/>
            <person name="Bilban M."/>
            <person name="Lubec G."/>
        </authorList>
    </citation>
    <scope>NUCLEOTIDE SEQUENCE</scope>
    <source>
        <tissue evidence="1">Skin</tissue>
    </source>
</reference>
<protein>
    <submittedName>
        <fullName evidence="1">Uncharacterized protein</fullName>
    </submittedName>
</protein>
<accession>A0A0B7A278</accession>
<organism evidence="1">
    <name type="scientific">Arion vulgaris</name>
    <dbReference type="NCBI Taxonomy" id="1028688"/>
    <lineage>
        <taxon>Eukaryota</taxon>
        <taxon>Metazoa</taxon>
        <taxon>Spiralia</taxon>
        <taxon>Lophotrochozoa</taxon>
        <taxon>Mollusca</taxon>
        <taxon>Gastropoda</taxon>
        <taxon>Heterobranchia</taxon>
        <taxon>Euthyneura</taxon>
        <taxon>Panpulmonata</taxon>
        <taxon>Eupulmonata</taxon>
        <taxon>Stylommatophora</taxon>
        <taxon>Helicina</taxon>
        <taxon>Arionoidea</taxon>
        <taxon>Arionidae</taxon>
        <taxon>Arion</taxon>
    </lineage>
</organism>
<name>A0A0B7A278_9EUPU</name>